<dbReference type="EMBL" id="KZ819301">
    <property type="protein sequence ID" value="PWN96131.1"/>
    <property type="molecule type" value="Genomic_DNA"/>
</dbReference>
<reference evidence="2 3" key="1">
    <citation type="journal article" date="2018" name="Mol. Biol. Evol.">
        <title>Broad Genomic Sampling Reveals a Smut Pathogenic Ancestry of the Fungal Clade Ustilaginomycotina.</title>
        <authorList>
            <person name="Kijpornyongpan T."/>
            <person name="Mondo S.J."/>
            <person name="Barry K."/>
            <person name="Sandor L."/>
            <person name="Lee J."/>
            <person name="Lipzen A."/>
            <person name="Pangilinan J."/>
            <person name="LaButti K."/>
            <person name="Hainaut M."/>
            <person name="Henrissat B."/>
            <person name="Grigoriev I.V."/>
            <person name="Spatafora J.W."/>
            <person name="Aime M.C."/>
        </authorList>
    </citation>
    <scope>NUCLEOTIDE SEQUENCE [LARGE SCALE GENOMIC DNA]</scope>
    <source>
        <strain evidence="2 3">MCA 4186</strain>
    </source>
</reference>
<feature type="region of interest" description="Disordered" evidence="1">
    <location>
        <begin position="122"/>
        <end position="190"/>
    </location>
</feature>
<dbReference type="Proteomes" id="UP000245946">
    <property type="component" value="Unassembled WGS sequence"/>
</dbReference>
<feature type="compositionally biased region" description="Polar residues" evidence="1">
    <location>
        <begin position="127"/>
        <end position="142"/>
    </location>
</feature>
<accession>A0A316Z3K1</accession>
<feature type="region of interest" description="Disordered" evidence="1">
    <location>
        <begin position="1"/>
        <end position="81"/>
    </location>
</feature>
<protein>
    <submittedName>
        <fullName evidence="2">Uncharacterized protein</fullName>
    </submittedName>
</protein>
<evidence type="ECO:0000313" key="3">
    <source>
        <dbReference type="Proteomes" id="UP000245946"/>
    </source>
</evidence>
<dbReference type="GeneID" id="37266523"/>
<dbReference type="AlphaFoldDB" id="A0A316Z3K1"/>
<keyword evidence="3" id="KW-1185">Reference proteome</keyword>
<feature type="compositionally biased region" description="Basic and acidic residues" evidence="1">
    <location>
        <begin position="177"/>
        <end position="190"/>
    </location>
</feature>
<sequence length="208" mass="21980">MPLTLKGRISAAAARRPPPGHEPALAEAESVARRRGPCAPTLADADARLSQRLLSKGEQQPKQRSRPHAAAPHRSGQQHVASGGCQLLSAAVLEPCARVRCGTRRVPSGELMRYVAFEAPRAPAPTPSSVSLSAQQPQQAQKRASCAAKRKSPAVAVSRTSTKQARRGAAAASVEWTSERRASSRGGEKEASLRVLAFTARHLSAAHV</sequence>
<organism evidence="2 3">
    <name type="scientific">Tilletiopsis washingtonensis</name>
    <dbReference type="NCBI Taxonomy" id="58919"/>
    <lineage>
        <taxon>Eukaryota</taxon>
        <taxon>Fungi</taxon>
        <taxon>Dikarya</taxon>
        <taxon>Basidiomycota</taxon>
        <taxon>Ustilaginomycotina</taxon>
        <taxon>Exobasidiomycetes</taxon>
        <taxon>Entylomatales</taxon>
        <taxon>Entylomatales incertae sedis</taxon>
        <taxon>Tilletiopsis</taxon>
    </lineage>
</organism>
<name>A0A316Z3K1_9BASI</name>
<gene>
    <name evidence="2" type="ORF">FA09DRAFT_107498</name>
</gene>
<evidence type="ECO:0000256" key="1">
    <source>
        <dbReference type="SAM" id="MobiDB-lite"/>
    </source>
</evidence>
<proteinExistence type="predicted"/>
<evidence type="ECO:0000313" key="2">
    <source>
        <dbReference type="EMBL" id="PWN96131.1"/>
    </source>
</evidence>
<dbReference type="RefSeq" id="XP_025596410.1">
    <property type="nucleotide sequence ID" value="XM_025738977.1"/>
</dbReference>